<dbReference type="AlphaFoldDB" id="A0A6V8QPZ4"/>
<feature type="compositionally biased region" description="Polar residues" evidence="1">
    <location>
        <begin position="17"/>
        <end position="27"/>
    </location>
</feature>
<evidence type="ECO:0000313" key="2">
    <source>
        <dbReference type="EMBL" id="GFP54604.1"/>
    </source>
</evidence>
<feature type="region of interest" description="Disordered" evidence="1">
    <location>
        <begin position="91"/>
        <end position="122"/>
    </location>
</feature>
<protein>
    <submittedName>
        <fullName evidence="2">Uncharacterized protein</fullName>
    </submittedName>
</protein>
<evidence type="ECO:0000256" key="1">
    <source>
        <dbReference type="SAM" id="MobiDB-lite"/>
    </source>
</evidence>
<dbReference type="Proteomes" id="UP000517252">
    <property type="component" value="Unassembled WGS sequence"/>
</dbReference>
<reference evidence="2 3" key="1">
    <citation type="submission" date="2020-07" db="EMBL/GenBank/DDBJ databases">
        <title>Trichoderma asperellum IC-1 whole genome shotgun sequence.</title>
        <authorList>
            <person name="Kanamasa S."/>
            <person name="Takahashi H."/>
        </authorList>
    </citation>
    <scope>NUCLEOTIDE SEQUENCE [LARGE SCALE GENOMIC DNA]</scope>
    <source>
        <strain evidence="2 3">IC-1</strain>
    </source>
</reference>
<gene>
    <name evidence="2" type="ORF">TASIC1_0004022800</name>
</gene>
<evidence type="ECO:0000313" key="3">
    <source>
        <dbReference type="Proteomes" id="UP000517252"/>
    </source>
</evidence>
<dbReference type="EMBL" id="BLZH01000004">
    <property type="protein sequence ID" value="GFP54604.1"/>
    <property type="molecule type" value="Genomic_DNA"/>
</dbReference>
<accession>A0A6V8QPZ4</accession>
<feature type="region of interest" description="Disordered" evidence="1">
    <location>
        <begin position="1"/>
        <end position="27"/>
    </location>
</feature>
<organism evidence="2 3">
    <name type="scientific">Trichoderma asperellum</name>
    <name type="common">Filamentous fungus</name>
    <dbReference type="NCBI Taxonomy" id="101201"/>
    <lineage>
        <taxon>Eukaryota</taxon>
        <taxon>Fungi</taxon>
        <taxon>Dikarya</taxon>
        <taxon>Ascomycota</taxon>
        <taxon>Pezizomycotina</taxon>
        <taxon>Sordariomycetes</taxon>
        <taxon>Hypocreomycetidae</taxon>
        <taxon>Hypocreales</taxon>
        <taxon>Hypocreaceae</taxon>
        <taxon>Trichoderma</taxon>
    </lineage>
</organism>
<sequence>MRAAAARPVDEKPAARSLSQRRPSAKNSVDFCADGEYRGNSLASPAVCCWGERPSNQPQAGWTGLVVDPTVGRVAPIRPLSPLLMSPIHQPLPEIASSPPPSPAEPRLPSSGHHGNNTSFETRGARLPLTAKLKDGLHSSCVSASSQRQARRQTDAHRASVVPVLCVWVASGRWNRLRVASHASPHTAEFSATAVWATSGLGGGKNGTRRILALVSH</sequence>
<dbReference type="OrthoDB" id="10607061at2759"/>
<name>A0A6V8QPZ4_TRIAP</name>
<comment type="caution">
    <text evidence="2">The sequence shown here is derived from an EMBL/GenBank/DDBJ whole genome shotgun (WGS) entry which is preliminary data.</text>
</comment>
<proteinExistence type="predicted"/>